<name>A0ABZ0B179_9BURK</name>
<evidence type="ECO:0000313" key="4">
    <source>
        <dbReference type="EMBL" id="WNO05631.1"/>
    </source>
</evidence>
<dbReference type="SUPFAM" id="SSF56601">
    <property type="entry name" value="beta-lactamase/transpeptidase-like"/>
    <property type="match status" value="1"/>
</dbReference>
<comment type="similarity">
    <text evidence="1">Belongs to the peptidase S13 family.</text>
</comment>
<dbReference type="PANTHER" id="PTHR30023">
    <property type="entry name" value="D-ALANYL-D-ALANINE CARBOXYPEPTIDASE"/>
    <property type="match status" value="1"/>
</dbReference>
<keyword evidence="5" id="KW-1185">Reference proteome</keyword>
<evidence type="ECO:0000256" key="3">
    <source>
        <dbReference type="SAM" id="SignalP"/>
    </source>
</evidence>
<dbReference type="Gene3D" id="3.40.710.10">
    <property type="entry name" value="DD-peptidase/beta-lactamase superfamily"/>
    <property type="match status" value="2"/>
</dbReference>
<reference evidence="4 5" key="1">
    <citation type="submission" date="2023-08" db="EMBL/GenBank/DDBJ databases">
        <title>Rhodoferax potami sp. nov. and Rhodoferax mekongensis sp. nov., isolated from the Mekong River in Thailand.</title>
        <authorList>
            <person name="Kitikhun S."/>
            <person name="Charoenyingcharoen P."/>
            <person name="Siriarchawattana P."/>
            <person name="Likhitrattanapisal S."/>
            <person name="Nilsakha T."/>
            <person name="Chanpet A."/>
            <person name="Rattanawaree P."/>
            <person name="Ingsriswang S."/>
        </authorList>
    </citation>
    <scope>NUCLEOTIDE SEQUENCE [LARGE SCALE GENOMIC DNA]</scope>
    <source>
        <strain evidence="4 5">TBRC 17307</strain>
    </source>
</reference>
<sequence length="498" mass="53011">MHLRRFLSPDSRRAAWAALSLWALLLSTSATAQTLPPEVEAALARAKVPRDAVSFLVMDAQGGAAPRLAHRSTSPMNPASTMKLVTTIAALDLLGPAYTWATPMYVDGTVQNGVLNGNLYVKGLGDPRLVMERLWLLLRRVQGMGIKTIAGDIVLDRNAFDLPEPDPAKFDGEPLRPYNVAPDALLINFKSVVMTFTPDLGAKVAQVQYDPPLAGVSLPATVPLNTAAADCGDYRGALKGDFADPLRFRFGGSYPVSCGEKVWPIAYADPKSYPGRAAQGLWESMGGKVLGTVRNGVVPAPLLAGKPALLVNSATLAEVIRDINKFSNNVMAQQVFLTLGRVAGAAQGLPADVVADANLPPGSFAASRALVQRWWKDRIGTDDAPVMDNGSGLSRQERITAQAMGRLLQATYAAPFMPELMSSLPITGVDGTLKRIKTRTSGTAHLKTGTLTGVVTLAGYVHAVSGKRYVLVAFINHANANDARPALDALVDWAGRDQ</sequence>
<keyword evidence="4" id="KW-0645">Protease</keyword>
<evidence type="ECO:0000313" key="5">
    <source>
        <dbReference type="Proteomes" id="UP001302257"/>
    </source>
</evidence>
<dbReference type="GO" id="GO:0009002">
    <property type="term" value="F:serine-type D-Ala-D-Ala carboxypeptidase activity"/>
    <property type="evidence" value="ECO:0007669"/>
    <property type="project" value="UniProtKB-EC"/>
</dbReference>
<organism evidence="4 5">
    <name type="scientific">Rhodoferax mekongensis</name>
    <dbReference type="NCBI Taxonomy" id="3068341"/>
    <lineage>
        <taxon>Bacteria</taxon>
        <taxon>Pseudomonadati</taxon>
        <taxon>Pseudomonadota</taxon>
        <taxon>Betaproteobacteria</taxon>
        <taxon>Burkholderiales</taxon>
        <taxon>Comamonadaceae</taxon>
        <taxon>Rhodoferax</taxon>
    </lineage>
</organism>
<dbReference type="NCBIfam" id="TIGR00666">
    <property type="entry name" value="PBP4"/>
    <property type="match status" value="1"/>
</dbReference>
<dbReference type="PRINTS" id="PR00922">
    <property type="entry name" value="DADACBPTASE3"/>
</dbReference>
<dbReference type="PANTHER" id="PTHR30023:SF0">
    <property type="entry name" value="PENICILLIN-SENSITIVE CARBOXYPEPTIDASE A"/>
    <property type="match status" value="1"/>
</dbReference>
<keyword evidence="4" id="KW-0121">Carboxypeptidase</keyword>
<dbReference type="EMBL" id="CP132507">
    <property type="protein sequence ID" value="WNO05631.1"/>
    <property type="molecule type" value="Genomic_DNA"/>
</dbReference>
<feature type="chain" id="PRO_5046802256" evidence="3">
    <location>
        <begin position="33"/>
        <end position="498"/>
    </location>
</feature>
<accession>A0ABZ0B179</accession>
<gene>
    <name evidence="4" type="primary">dacB</name>
    <name evidence="4" type="ORF">RAN89_04135</name>
</gene>
<dbReference type="InterPro" id="IPR012338">
    <property type="entry name" value="Beta-lactam/transpept-like"/>
</dbReference>
<dbReference type="EC" id="3.4.16.4" evidence="4"/>
<evidence type="ECO:0000256" key="1">
    <source>
        <dbReference type="ARBA" id="ARBA00006096"/>
    </source>
</evidence>
<keyword evidence="2 4" id="KW-0378">Hydrolase</keyword>
<protein>
    <submittedName>
        <fullName evidence="4">D-alanyl-D-alanine carboxypeptidase/D-alanyl-D-alanine-endopeptidase</fullName>
        <ecNumber evidence="4">3.4.16.4</ecNumber>
    </submittedName>
</protein>
<evidence type="ECO:0000256" key="2">
    <source>
        <dbReference type="ARBA" id="ARBA00022801"/>
    </source>
</evidence>
<dbReference type="RefSeq" id="WP_313868383.1">
    <property type="nucleotide sequence ID" value="NZ_CP132507.1"/>
</dbReference>
<dbReference type="Gene3D" id="3.50.80.20">
    <property type="entry name" value="D-Ala-D-Ala carboxypeptidase C, peptidase S13"/>
    <property type="match status" value="1"/>
</dbReference>
<feature type="signal peptide" evidence="3">
    <location>
        <begin position="1"/>
        <end position="32"/>
    </location>
</feature>
<keyword evidence="3" id="KW-0732">Signal</keyword>
<dbReference type="InterPro" id="IPR000667">
    <property type="entry name" value="Peptidase_S13"/>
</dbReference>
<dbReference type="Pfam" id="PF02113">
    <property type="entry name" value="Peptidase_S13"/>
    <property type="match status" value="1"/>
</dbReference>
<dbReference type="Proteomes" id="UP001302257">
    <property type="component" value="Chromosome"/>
</dbReference>
<proteinExistence type="inferred from homology"/>